<keyword evidence="2" id="KW-1185">Reference proteome</keyword>
<gene>
    <name evidence="1" type="ORF">AVEN_207271_1</name>
</gene>
<sequence length="132" mass="15039">MLNLTSKVPDSKPDFHQRSVLYWSQDMLNLTLMVPDSKPDFIRDLSYMSQVHVKSESKVPDSKPDFIRDPSIWVGQPGSMFKSTTKVPEFRNLDFIRDPSCDEPGHVKSDVEVPVLETLISSRIRLKLSGTC</sequence>
<evidence type="ECO:0000313" key="2">
    <source>
        <dbReference type="Proteomes" id="UP000499080"/>
    </source>
</evidence>
<comment type="caution">
    <text evidence="1">The sequence shown here is derived from an EMBL/GenBank/DDBJ whole genome shotgun (WGS) entry which is preliminary data.</text>
</comment>
<protein>
    <submittedName>
        <fullName evidence="1">Uncharacterized protein</fullName>
    </submittedName>
</protein>
<evidence type="ECO:0000313" key="1">
    <source>
        <dbReference type="EMBL" id="GBM75377.1"/>
    </source>
</evidence>
<organism evidence="1 2">
    <name type="scientific">Araneus ventricosus</name>
    <name type="common">Orbweaver spider</name>
    <name type="synonym">Epeira ventricosa</name>
    <dbReference type="NCBI Taxonomy" id="182803"/>
    <lineage>
        <taxon>Eukaryota</taxon>
        <taxon>Metazoa</taxon>
        <taxon>Ecdysozoa</taxon>
        <taxon>Arthropoda</taxon>
        <taxon>Chelicerata</taxon>
        <taxon>Arachnida</taxon>
        <taxon>Araneae</taxon>
        <taxon>Araneomorphae</taxon>
        <taxon>Entelegynae</taxon>
        <taxon>Araneoidea</taxon>
        <taxon>Araneidae</taxon>
        <taxon>Araneus</taxon>
    </lineage>
</organism>
<proteinExistence type="predicted"/>
<reference evidence="1 2" key="1">
    <citation type="journal article" date="2019" name="Sci. Rep.">
        <title>Orb-weaving spider Araneus ventricosus genome elucidates the spidroin gene catalogue.</title>
        <authorList>
            <person name="Kono N."/>
            <person name="Nakamura H."/>
            <person name="Ohtoshi R."/>
            <person name="Moran D.A.P."/>
            <person name="Shinohara A."/>
            <person name="Yoshida Y."/>
            <person name="Fujiwara M."/>
            <person name="Mori M."/>
            <person name="Tomita M."/>
            <person name="Arakawa K."/>
        </authorList>
    </citation>
    <scope>NUCLEOTIDE SEQUENCE [LARGE SCALE GENOMIC DNA]</scope>
</reference>
<dbReference type="Proteomes" id="UP000499080">
    <property type="component" value="Unassembled WGS sequence"/>
</dbReference>
<dbReference type="EMBL" id="BGPR01002553">
    <property type="protein sequence ID" value="GBM75377.1"/>
    <property type="molecule type" value="Genomic_DNA"/>
</dbReference>
<accession>A0A4Y2ICD6</accession>
<name>A0A4Y2ICD6_ARAVE</name>
<dbReference type="AlphaFoldDB" id="A0A4Y2ICD6"/>